<keyword evidence="6" id="KW-0436">Ligase</keyword>
<dbReference type="EMBL" id="WWEQ01000027">
    <property type="protein sequence ID" value="MYM19862.1"/>
    <property type="molecule type" value="Genomic_DNA"/>
</dbReference>
<dbReference type="Pfam" id="PF00501">
    <property type="entry name" value="AMP-binding"/>
    <property type="match status" value="1"/>
</dbReference>
<dbReference type="PANTHER" id="PTHR42921">
    <property type="entry name" value="ACETOACETYL-COA SYNTHETASE"/>
    <property type="match status" value="1"/>
</dbReference>
<reference evidence="6 7" key="1">
    <citation type="submission" date="2020-01" db="EMBL/GenBank/DDBJ databases">
        <authorList>
            <person name="Deng T."/>
        </authorList>
    </citation>
    <scope>NUCLEOTIDE SEQUENCE [LARGE SCALE GENOMIC DNA]</scope>
    <source>
        <strain evidence="6 7">5221</strain>
    </source>
</reference>
<evidence type="ECO:0000313" key="7">
    <source>
        <dbReference type="Proteomes" id="UP000469215"/>
    </source>
</evidence>
<dbReference type="InterPro" id="IPR020845">
    <property type="entry name" value="AMP-binding_CS"/>
</dbReference>
<dbReference type="PANTHER" id="PTHR42921:SF1">
    <property type="entry name" value="ACETOACETYL-COA SYNTHETASE"/>
    <property type="match status" value="1"/>
</dbReference>
<feature type="region of interest" description="Disordered" evidence="2">
    <location>
        <begin position="1"/>
        <end position="24"/>
    </location>
</feature>
<feature type="domain" description="AMP-dependent synthetase/ligase" evidence="3">
    <location>
        <begin position="114"/>
        <end position="521"/>
    </location>
</feature>
<dbReference type="InterPro" id="IPR042099">
    <property type="entry name" value="ANL_N_sf"/>
</dbReference>
<dbReference type="Pfam" id="PF13193">
    <property type="entry name" value="AMP-binding_C"/>
    <property type="match status" value="1"/>
</dbReference>
<feature type="compositionally biased region" description="Low complexity" evidence="2">
    <location>
        <begin position="257"/>
        <end position="276"/>
    </location>
</feature>
<comment type="caution">
    <text evidence="6">The sequence shown here is derived from an EMBL/GenBank/DDBJ whole genome shotgun (WGS) entry which is preliminary data.</text>
</comment>
<gene>
    <name evidence="6" type="ORF">GSY69_07750</name>
</gene>
<protein>
    <submittedName>
        <fullName evidence="6">Acetoacetate--CoA ligase</fullName>
        <ecNumber evidence="6">6.2.1.16</ecNumber>
    </submittedName>
</protein>
<dbReference type="Pfam" id="PF16177">
    <property type="entry name" value="ACAS_N"/>
    <property type="match status" value="1"/>
</dbReference>
<dbReference type="NCBIfam" id="NF002937">
    <property type="entry name" value="PRK03584.1"/>
    <property type="match status" value="1"/>
</dbReference>
<evidence type="ECO:0000256" key="2">
    <source>
        <dbReference type="SAM" id="MobiDB-lite"/>
    </source>
</evidence>
<name>A0A6N9H8H5_9MICO</name>
<accession>A0A6N9H8H5</accession>
<evidence type="ECO:0000256" key="1">
    <source>
        <dbReference type="ARBA" id="ARBA00006432"/>
    </source>
</evidence>
<dbReference type="Gene3D" id="3.40.50.12780">
    <property type="entry name" value="N-terminal domain of ligase-like"/>
    <property type="match status" value="1"/>
</dbReference>
<dbReference type="InterPro" id="IPR025110">
    <property type="entry name" value="AMP-bd_C"/>
</dbReference>
<sequence length="709" mass="76042">MSTQHTAAGAPGETGADDGPERVTLWTPSPERVEASELRAYQRWLRETRGVRTESYQDLLDWSLEHLEDFWESIWEYFDVIGTRGDGPVLTGDTMPDVRWFPGARVNYAQNILRRAATHPDDEAIVGLHETNPRESLTWAQLEGRVGALAAWLRAQGVCPGDTVCAVLPSIPAAAEALLACASIGAVWSVVGPDFGVTGIVDRFAQIEPKVLITVDGYEFNGKRIDMRAQLAQLLEALPSVTAHLLVDQLGAALDAPATGEPAGEARGAEPRAAGAHTGAQAPPGPAPRLRPTAYSQVIAVPQAPEYEATEFSHPLWVLYSSGTTGKPKGIVHGHGGIVLESLKANRLQQETVPGGRHYSAVATTWVVWNLLINSLLSGTTIVVYDGSPVFGAPDKQFEICGSERVTNFGTGAAILTLIERSGLSPDARHNLSALRSILSTGSPLPDSTWEWAYAQVADDIHVGSDSGGTDIATGFIGSNPFDPIVRGELQGAYLGVEAAAFDSHGRPVIDEVGEFVVTRPMPSMPVMFWNDPDGERYRSAYFDVFPGVWRHGDWVTKRPGGQYVIHGRSDSTINRGGIRMGSADITQVVDRVPGVQASMVIGAELADGGYYMPLFVVPAPGVEVDEELRGSIVAAIRSEVSPRYVPDEIIAAPAVPVTRTGKLLEIPIKRVLQGGDAAGVNRATAADPQVLDWYVDFASAYADRGAER</sequence>
<feature type="domain" description="Acetyl-coenzyme A synthetase N-terminal" evidence="5">
    <location>
        <begin position="56"/>
        <end position="111"/>
    </location>
</feature>
<dbReference type="PROSITE" id="PS00455">
    <property type="entry name" value="AMP_BINDING"/>
    <property type="match status" value="1"/>
</dbReference>
<comment type="similarity">
    <text evidence="1">Belongs to the ATP-dependent AMP-binding enzyme family.</text>
</comment>
<dbReference type="EC" id="6.2.1.16" evidence="6"/>
<proteinExistence type="inferred from homology"/>
<dbReference type="InterPro" id="IPR032387">
    <property type="entry name" value="ACAS_N"/>
</dbReference>
<evidence type="ECO:0000259" key="4">
    <source>
        <dbReference type="Pfam" id="PF13193"/>
    </source>
</evidence>
<dbReference type="SUPFAM" id="SSF56801">
    <property type="entry name" value="Acetyl-CoA synthetase-like"/>
    <property type="match status" value="1"/>
</dbReference>
<dbReference type="RefSeq" id="WP_160953292.1">
    <property type="nucleotide sequence ID" value="NZ_WWEQ01000027.1"/>
</dbReference>
<dbReference type="GO" id="GO:0030729">
    <property type="term" value="F:acetoacetate-CoA ligase activity"/>
    <property type="evidence" value="ECO:0007669"/>
    <property type="project" value="UniProtKB-EC"/>
</dbReference>
<dbReference type="InterPro" id="IPR000873">
    <property type="entry name" value="AMP-dep_synth/lig_dom"/>
</dbReference>
<dbReference type="AlphaFoldDB" id="A0A6N9H8H5"/>
<evidence type="ECO:0000313" key="6">
    <source>
        <dbReference type="EMBL" id="MYM19862.1"/>
    </source>
</evidence>
<dbReference type="Gene3D" id="3.30.300.30">
    <property type="match status" value="1"/>
</dbReference>
<evidence type="ECO:0000259" key="3">
    <source>
        <dbReference type="Pfam" id="PF00501"/>
    </source>
</evidence>
<keyword evidence="7" id="KW-1185">Reference proteome</keyword>
<dbReference type="Proteomes" id="UP000469215">
    <property type="component" value="Unassembled WGS sequence"/>
</dbReference>
<feature type="region of interest" description="Disordered" evidence="2">
    <location>
        <begin position="257"/>
        <end position="291"/>
    </location>
</feature>
<evidence type="ECO:0000259" key="5">
    <source>
        <dbReference type="Pfam" id="PF16177"/>
    </source>
</evidence>
<feature type="domain" description="AMP-binding enzyme C-terminal" evidence="4">
    <location>
        <begin position="588"/>
        <end position="663"/>
    </location>
</feature>
<organism evidence="6 7">
    <name type="scientific">Brevibacterium rongguiense</name>
    <dbReference type="NCBI Taxonomy" id="2695267"/>
    <lineage>
        <taxon>Bacteria</taxon>
        <taxon>Bacillati</taxon>
        <taxon>Actinomycetota</taxon>
        <taxon>Actinomycetes</taxon>
        <taxon>Micrococcales</taxon>
        <taxon>Brevibacteriaceae</taxon>
        <taxon>Brevibacterium</taxon>
    </lineage>
</organism>
<dbReference type="InterPro" id="IPR045851">
    <property type="entry name" value="AMP-bd_C_sf"/>
</dbReference>